<dbReference type="PANTHER" id="PTHR38008">
    <property type="entry name" value="HEMOLYSIN-RELATED"/>
    <property type="match status" value="1"/>
</dbReference>
<evidence type="ECO:0000256" key="1">
    <source>
        <dbReference type="SAM" id="MobiDB-lite"/>
    </source>
</evidence>
<dbReference type="EMBL" id="JAJA02000001">
    <property type="protein sequence ID" value="KWS02491.1"/>
    <property type="molecule type" value="Genomic_DNA"/>
</dbReference>
<proteinExistence type="predicted"/>
<feature type="signal peptide" evidence="2">
    <location>
        <begin position="1"/>
        <end position="24"/>
    </location>
</feature>
<comment type="caution">
    <text evidence="3">The sequence shown here is derived from an EMBL/GenBank/DDBJ whole genome shotgun (WGS) entry which is preliminary data.</text>
</comment>
<dbReference type="Proteomes" id="UP000023435">
    <property type="component" value="Unassembled WGS sequence"/>
</dbReference>
<reference evidence="3 4" key="1">
    <citation type="journal article" date="2014" name="Genome Announc.">
        <title>Draft Genome Sequence of Lysobacter capsici AZ78, a Bacterium Antagonistic to Plant-Pathogenic Oomycetes.</title>
        <authorList>
            <person name="Puopolo G."/>
            <person name="Sonego P."/>
            <person name="Engelen K."/>
            <person name="Pertot I."/>
        </authorList>
    </citation>
    <scope>NUCLEOTIDE SEQUENCE [LARGE SCALE GENOMIC DNA]</scope>
    <source>
        <strain evidence="3 4">AZ78</strain>
    </source>
</reference>
<dbReference type="PANTHER" id="PTHR38008:SF2">
    <property type="entry name" value="HEMOLYSIN"/>
    <property type="match status" value="1"/>
</dbReference>
<gene>
    <name evidence="3" type="ORF">AZ78_0035</name>
</gene>
<dbReference type="OrthoDB" id="148878at2"/>
<evidence type="ECO:0000313" key="4">
    <source>
        <dbReference type="Proteomes" id="UP000023435"/>
    </source>
</evidence>
<name>A0A108U4N8_9GAMM</name>
<evidence type="ECO:0000256" key="2">
    <source>
        <dbReference type="SAM" id="SignalP"/>
    </source>
</evidence>
<organism evidence="3 4">
    <name type="scientific">Lysobacter capsici AZ78</name>
    <dbReference type="NCBI Taxonomy" id="1444315"/>
    <lineage>
        <taxon>Bacteria</taxon>
        <taxon>Pseudomonadati</taxon>
        <taxon>Pseudomonadota</taxon>
        <taxon>Gammaproteobacteria</taxon>
        <taxon>Lysobacterales</taxon>
        <taxon>Lysobacteraceae</taxon>
        <taxon>Lysobacter</taxon>
    </lineage>
</organism>
<accession>A0A108U4N8</accession>
<evidence type="ECO:0000313" key="3">
    <source>
        <dbReference type="EMBL" id="KWS02491.1"/>
    </source>
</evidence>
<sequence>MNRYRLSNRRGLPLLLIGLNLGLAACNTSKQASPAAAASTPASSAAEATPIEPRVGMANPASVHCTTLGGKLEIRTGKDGGQYGLCNLPDGRVCEEWALFRDGKCEKPAE</sequence>
<dbReference type="InterPro" id="IPR005590">
    <property type="entry name" value="DUF333"/>
</dbReference>
<dbReference type="Pfam" id="PF03891">
    <property type="entry name" value="DUF333"/>
    <property type="match status" value="1"/>
</dbReference>
<dbReference type="AlphaFoldDB" id="A0A108U4N8"/>
<feature type="compositionally biased region" description="Low complexity" evidence="1">
    <location>
        <begin position="34"/>
        <end position="53"/>
    </location>
</feature>
<keyword evidence="2" id="KW-0732">Signal</keyword>
<evidence type="ECO:0008006" key="5">
    <source>
        <dbReference type="Google" id="ProtNLM"/>
    </source>
</evidence>
<dbReference type="PROSITE" id="PS51257">
    <property type="entry name" value="PROKAR_LIPOPROTEIN"/>
    <property type="match status" value="1"/>
</dbReference>
<keyword evidence="4" id="KW-1185">Reference proteome</keyword>
<feature type="region of interest" description="Disordered" evidence="1">
    <location>
        <begin position="34"/>
        <end position="57"/>
    </location>
</feature>
<feature type="chain" id="PRO_5007131503" description="Hemolysin" evidence="2">
    <location>
        <begin position="25"/>
        <end position="110"/>
    </location>
</feature>
<dbReference type="RefSeq" id="WP_036111064.1">
    <property type="nucleotide sequence ID" value="NZ_JAJA02000001.1"/>
</dbReference>
<protein>
    <recommendedName>
        <fullName evidence="5">Hemolysin</fullName>
    </recommendedName>
</protein>